<accession>A0A840SAS0</accession>
<organism evidence="1 2">
    <name type="scientific">Inhella inkyongensis</name>
    <dbReference type="NCBI Taxonomy" id="392593"/>
    <lineage>
        <taxon>Bacteria</taxon>
        <taxon>Pseudomonadati</taxon>
        <taxon>Pseudomonadota</taxon>
        <taxon>Betaproteobacteria</taxon>
        <taxon>Burkholderiales</taxon>
        <taxon>Sphaerotilaceae</taxon>
        <taxon>Inhella</taxon>
    </lineage>
</organism>
<dbReference type="RefSeq" id="WP_175423609.1">
    <property type="nucleotide sequence ID" value="NZ_CP040709.1"/>
</dbReference>
<dbReference type="Proteomes" id="UP000554837">
    <property type="component" value="Unassembled WGS sequence"/>
</dbReference>
<proteinExistence type="predicted"/>
<dbReference type="Gene3D" id="3.40.190.10">
    <property type="entry name" value="Periplasmic binding protein-like II"/>
    <property type="match status" value="2"/>
</dbReference>
<evidence type="ECO:0000313" key="2">
    <source>
        <dbReference type="Proteomes" id="UP000554837"/>
    </source>
</evidence>
<keyword evidence="2" id="KW-1185">Reference proteome</keyword>
<gene>
    <name evidence="1" type="ORF">HNQ51_002798</name>
</gene>
<reference evidence="1 2" key="1">
    <citation type="submission" date="2020-08" db="EMBL/GenBank/DDBJ databases">
        <title>Genomic Encyclopedia of Type Strains, Phase IV (KMG-IV): sequencing the most valuable type-strain genomes for metagenomic binning, comparative biology and taxonomic classification.</title>
        <authorList>
            <person name="Goeker M."/>
        </authorList>
    </citation>
    <scope>NUCLEOTIDE SEQUENCE [LARGE SCALE GENOMIC DNA]</scope>
    <source>
        <strain evidence="1 2">DSM 23958</strain>
    </source>
</reference>
<dbReference type="SUPFAM" id="SSF53850">
    <property type="entry name" value="Periplasmic binding protein-like II"/>
    <property type="match status" value="1"/>
</dbReference>
<dbReference type="EMBL" id="JACHHO010000004">
    <property type="protein sequence ID" value="MBB5205479.1"/>
    <property type="molecule type" value="Genomic_DNA"/>
</dbReference>
<name>A0A840SAS0_9BURK</name>
<protein>
    <submittedName>
        <fullName evidence="1">ABC-type amino acid transport substrate-binding protein</fullName>
    </submittedName>
</protein>
<comment type="caution">
    <text evidence="1">The sequence shown here is derived from an EMBL/GenBank/DDBJ whole genome shotgun (WGS) entry which is preliminary data.</text>
</comment>
<evidence type="ECO:0000313" key="1">
    <source>
        <dbReference type="EMBL" id="MBB5205479.1"/>
    </source>
</evidence>
<dbReference type="AlphaFoldDB" id="A0A840SAS0"/>
<sequence>MHRRTAISTAFGFALATAQAGQSVVLRYARFSATADDPRIHFPLALLRAALLAQGLEVEFQPAEWAMERTRAIKAVADGEIDFMWSSLGREIEQQLRPIRIPIYRGLIGQRIFIIHREREAEFARIQKLPDLARLTAGQGVGWVDTQILQAAGLKVVSNTYDALFKSLARGTIDYFPRGANEAPAEVAARATEFPELMVEPRLLLAYRSDNIFLVGRENTALAQRIEAGLLALHASGGYQRLFDAHPYVQKVLAEAKLAQRLRLEIPNPMLSDEDRRIPERFWL</sequence>